<dbReference type="InterPro" id="IPR001509">
    <property type="entry name" value="Epimerase_deHydtase"/>
</dbReference>
<sequence>MNYAKSIYFEFTPRKYCVVSILLLGYTKEEYKLKGWGKMKVLVLGGTGVISRAIVVELLNKNYEVTIFNRGNNTLFDGQVEQIIGDRNNKEQFESAFKNRFFDVVIDMISFHEQDAIMTVDTFKNQTSQIIFTSSVAAYKRPYNTLPIIEEKESLCDDPSFLYAYKKAEMERYLHTVIEEGILPITIVRPSLTYGIGAANIGVLRQNYGIVDRIKKGKPLIMFGDGTNPWSFTFAPDLAKGYVALVGNKKAYGEAYHITNEDRQMWKDLYLEIGKIVGIEPIINYLPSEILYKGNPDLFTHIHLEKCYPGIFDNSKIKRDAPEYEATIGLNEGLKEIINWFEASGKYVDPEKDALEDKLVEVYRQLERNIQIIN</sequence>
<dbReference type="EMBL" id="SMAL01000001">
    <property type="protein sequence ID" value="TCT17075.1"/>
    <property type="molecule type" value="Genomic_DNA"/>
</dbReference>
<keyword evidence="3" id="KW-1185">Reference proteome</keyword>
<dbReference type="Proteomes" id="UP000294902">
    <property type="component" value="Unassembled WGS sequence"/>
</dbReference>
<gene>
    <name evidence="2" type="ORF">EDC18_101371</name>
</gene>
<comment type="caution">
    <text evidence="2">The sequence shown here is derived from an EMBL/GenBank/DDBJ whole genome shotgun (WGS) entry which is preliminary data.</text>
</comment>
<protein>
    <submittedName>
        <fullName evidence="2">Nucleoside-diphosphate-sugar epimerase</fullName>
    </submittedName>
</protein>
<reference evidence="2 3" key="1">
    <citation type="submission" date="2019-03" db="EMBL/GenBank/DDBJ databases">
        <title>Genomic Encyclopedia of Type Strains, Phase IV (KMG-IV): sequencing the most valuable type-strain genomes for metagenomic binning, comparative biology and taxonomic classification.</title>
        <authorList>
            <person name="Goeker M."/>
        </authorList>
    </citation>
    <scope>NUCLEOTIDE SEQUENCE [LARGE SCALE GENOMIC DNA]</scope>
    <source>
        <strain evidence="2 3">DSM 24629</strain>
    </source>
</reference>
<dbReference type="SUPFAM" id="SSF51735">
    <property type="entry name" value="NAD(P)-binding Rossmann-fold domains"/>
    <property type="match status" value="1"/>
</dbReference>
<name>A0A4R3MP61_9FIRM</name>
<accession>A0A4R3MP61</accession>
<dbReference type="Gene3D" id="3.40.50.720">
    <property type="entry name" value="NAD(P)-binding Rossmann-like Domain"/>
    <property type="match status" value="1"/>
</dbReference>
<organism evidence="2 3">
    <name type="scientific">Natranaerovirga pectinivora</name>
    <dbReference type="NCBI Taxonomy" id="682400"/>
    <lineage>
        <taxon>Bacteria</taxon>
        <taxon>Bacillati</taxon>
        <taxon>Bacillota</taxon>
        <taxon>Clostridia</taxon>
        <taxon>Lachnospirales</taxon>
        <taxon>Natranaerovirgaceae</taxon>
        <taxon>Natranaerovirga</taxon>
    </lineage>
</organism>
<dbReference type="InterPro" id="IPR036291">
    <property type="entry name" value="NAD(P)-bd_dom_sf"/>
</dbReference>
<proteinExistence type="predicted"/>
<feature type="domain" description="NAD-dependent epimerase/dehydratase" evidence="1">
    <location>
        <begin position="41"/>
        <end position="257"/>
    </location>
</feature>
<dbReference type="AlphaFoldDB" id="A0A4R3MP61"/>
<dbReference type="OrthoDB" id="9776016at2"/>
<evidence type="ECO:0000313" key="2">
    <source>
        <dbReference type="EMBL" id="TCT17075.1"/>
    </source>
</evidence>
<dbReference type="InterPro" id="IPR050177">
    <property type="entry name" value="Lipid_A_modif_metabolic_enz"/>
</dbReference>
<evidence type="ECO:0000313" key="3">
    <source>
        <dbReference type="Proteomes" id="UP000294902"/>
    </source>
</evidence>
<dbReference type="PANTHER" id="PTHR43245">
    <property type="entry name" value="BIFUNCTIONAL POLYMYXIN RESISTANCE PROTEIN ARNA"/>
    <property type="match status" value="1"/>
</dbReference>
<dbReference type="Pfam" id="PF01370">
    <property type="entry name" value="Epimerase"/>
    <property type="match status" value="1"/>
</dbReference>
<evidence type="ECO:0000259" key="1">
    <source>
        <dbReference type="Pfam" id="PF01370"/>
    </source>
</evidence>